<dbReference type="PANTHER" id="PTHR34475:SF1">
    <property type="entry name" value="CYTOSKELETON PROTEIN RODZ"/>
    <property type="match status" value="1"/>
</dbReference>
<sequence length="275" mass="29614">MNKQALQIKELQALALKDIGLKLVHTREQREFSVEDLAVKTHIPARLLRSLENSDLSQLPEPVYIQSFIRQYANSLGLNGVQLASEFPVEPVVRSPRKIWLKRPKLQLRPVHLYGAYALLIVGAVQGLSVVLNQSARQFPTLPNAPRVTPQNLPIEANQVAVGPNQPAVAQAQVKVSASSKPVRVDLTLTDSSWVKFVVDGKNAYEGTMEAGEKRVLTADQKVTVIAGNAGGVIATFNGGQAKPLGAPGSVQEVSFPPEAGGMADAAASWVARHN</sequence>
<dbReference type="AlphaFoldDB" id="A0A928Z0H5"/>
<keyword evidence="1" id="KW-1133">Transmembrane helix</keyword>
<comment type="caution">
    <text evidence="3">The sequence shown here is derived from an EMBL/GenBank/DDBJ whole genome shotgun (WGS) entry which is preliminary data.</text>
</comment>
<feature type="transmembrane region" description="Helical" evidence="1">
    <location>
        <begin position="111"/>
        <end position="132"/>
    </location>
</feature>
<dbReference type="GO" id="GO:0003677">
    <property type="term" value="F:DNA binding"/>
    <property type="evidence" value="ECO:0007669"/>
    <property type="project" value="InterPro"/>
</dbReference>
<dbReference type="InterPro" id="IPR025194">
    <property type="entry name" value="RodZ-like_C"/>
</dbReference>
<dbReference type="Gene3D" id="1.10.260.40">
    <property type="entry name" value="lambda repressor-like DNA-binding domains"/>
    <property type="match status" value="1"/>
</dbReference>
<evidence type="ECO:0000259" key="2">
    <source>
        <dbReference type="Pfam" id="PF13464"/>
    </source>
</evidence>
<gene>
    <name evidence="3" type="ORF">IQ266_00715</name>
</gene>
<proteinExistence type="predicted"/>
<dbReference type="Pfam" id="PF13413">
    <property type="entry name" value="HTH_25"/>
    <property type="match status" value="1"/>
</dbReference>
<dbReference type="PANTHER" id="PTHR34475">
    <property type="match status" value="1"/>
</dbReference>
<keyword evidence="4" id="KW-1185">Reference proteome</keyword>
<accession>A0A928Z0H5</accession>
<evidence type="ECO:0000256" key="1">
    <source>
        <dbReference type="SAM" id="Phobius"/>
    </source>
</evidence>
<dbReference type="EMBL" id="JADEXQ010000002">
    <property type="protein sequence ID" value="MBE9028276.1"/>
    <property type="molecule type" value="Genomic_DNA"/>
</dbReference>
<dbReference type="Proteomes" id="UP000625316">
    <property type="component" value="Unassembled WGS sequence"/>
</dbReference>
<protein>
    <submittedName>
        <fullName evidence="3">Helix-turn-helix domain-containing protein</fullName>
    </submittedName>
</protein>
<dbReference type="InterPro" id="IPR010982">
    <property type="entry name" value="Lambda_DNA-bd_dom_sf"/>
</dbReference>
<name>A0A928Z0H5_9CYAN</name>
<reference evidence="3" key="1">
    <citation type="submission" date="2020-10" db="EMBL/GenBank/DDBJ databases">
        <authorList>
            <person name="Castelo-Branco R."/>
            <person name="Eusebio N."/>
            <person name="Adriana R."/>
            <person name="Vieira A."/>
            <person name="Brugerolle De Fraissinette N."/>
            <person name="Rezende De Castro R."/>
            <person name="Schneider M.P."/>
            <person name="Vasconcelos V."/>
            <person name="Leao P.N."/>
        </authorList>
    </citation>
    <scope>NUCLEOTIDE SEQUENCE</scope>
    <source>
        <strain evidence="3">LEGE 11480</strain>
    </source>
</reference>
<evidence type="ECO:0000313" key="4">
    <source>
        <dbReference type="Proteomes" id="UP000625316"/>
    </source>
</evidence>
<dbReference type="InterPro" id="IPR050400">
    <property type="entry name" value="Bact_Cytoskel_RodZ"/>
</dbReference>
<organism evidence="3 4">
    <name type="scientific">Romeriopsis navalis LEGE 11480</name>
    <dbReference type="NCBI Taxonomy" id="2777977"/>
    <lineage>
        <taxon>Bacteria</taxon>
        <taxon>Bacillati</taxon>
        <taxon>Cyanobacteriota</taxon>
        <taxon>Cyanophyceae</taxon>
        <taxon>Leptolyngbyales</taxon>
        <taxon>Leptolyngbyaceae</taxon>
        <taxon>Romeriopsis</taxon>
        <taxon>Romeriopsis navalis</taxon>
    </lineage>
</organism>
<dbReference type="Pfam" id="PF13464">
    <property type="entry name" value="RodZ_C"/>
    <property type="match status" value="1"/>
</dbReference>
<evidence type="ECO:0000313" key="3">
    <source>
        <dbReference type="EMBL" id="MBE9028276.1"/>
    </source>
</evidence>
<feature type="domain" description="Cytoskeleton protein RodZ-like C-terminal" evidence="2">
    <location>
        <begin position="187"/>
        <end position="254"/>
    </location>
</feature>
<dbReference type="RefSeq" id="WP_264323098.1">
    <property type="nucleotide sequence ID" value="NZ_JADEXQ010000002.1"/>
</dbReference>
<keyword evidence="1" id="KW-0472">Membrane</keyword>
<keyword evidence="1" id="KW-0812">Transmembrane</keyword>